<evidence type="ECO:0000256" key="6">
    <source>
        <dbReference type="ARBA" id="ARBA00018816"/>
    </source>
</evidence>
<dbReference type="InterPro" id="IPR016040">
    <property type="entry name" value="NAD(P)-bd_dom"/>
</dbReference>
<comment type="subcellular location">
    <subcellularLocation>
        <location evidence="2">Golgi apparatus</location>
        <location evidence="2">Golgi stack membrane</location>
        <topology evidence="2">Single-pass type II membrane protein</topology>
    </subcellularLocation>
</comment>
<name>A0A0M8PA45_9EURO</name>
<keyword evidence="7" id="KW-0812">Transmembrane</keyword>
<dbReference type="GO" id="GO:0033320">
    <property type="term" value="P:UDP-D-xylose biosynthetic process"/>
    <property type="evidence" value="ECO:0007669"/>
    <property type="project" value="UniProtKB-UniPathway"/>
</dbReference>
<dbReference type="PANTHER" id="PTHR43078:SF6">
    <property type="entry name" value="UDP-GLUCURONIC ACID DECARBOXYLASE 1"/>
    <property type="match status" value="1"/>
</dbReference>
<feature type="domain" description="NAD(P)-binding" evidence="18">
    <location>
        <begin position="11"/>
        <end position="313"/>
    </location>
</feature>
<protein>
    <recommendedName>
        <fullName evidence="6">UDP-glucuronic acid decarboxylase 1</fullName>
        <ecNumber evidence="5">4.1.1.35</ecNumber>
    </recommendedName>
    <alternativeName>
        <fullName evidence="16">UDP-glucuronate decarboxylase 1</fullName>
    </alternativeName>
</protein>
<evidence type="ECO:0000256" key="10">
    <source>
        <dbReference type="ARBA" id="ARBA00022989"/>
    </source>
</evidence>
<evidence type="ECO:0000256" key="13">
    <source>
        <dbReference type="ARBA" id="ARBA00023136"/>
    </source>
</evidence>
<dbReference type="Proteomes" id="UP000037696">
    <property type="component" value="Unassembled WGS sequence"/>
</dbReference>
<dbReference type="GO" id="GO:0048040">
    <property type="term" value="F:UDP-glucuronate decarboxylase activity"/>
    <property type="evidence" value="ECO:0007669"/>
    <property type="project" value="UniProtKB-EC"/>
</dbReference>
<dbReference type="InterPro" id="IPR036291">
    <property type="entry name" value="NAD(P)-bd_dom_sf"/>
</dbReference>
<comment type="cofactor">
    <cofactor evidence="1">
        <name>NAD(+)</name>
        <dbReference type="ChEBI" id="CHEBI:57540"/>
    </cofactor>
</comment>
<keyword evidence="12" id="KW-0333">Golgi apparatus</keyword>
<dbReference type="GO" id="GO:0042732">
    <property type="term" value="P:D-xylose metabolic process"/>
    <property type="evidence" value="ECO:0007669"/>
    <property type="project" value="InterPro"/>
</dbReference>
<dbReference type="Gene3D" id="3.40.50.720">
    <property type="entry name" value="NAD(P)-binding Rossmann-like Domain"/>
    <property type="match status" value="1"/>
</dbReference>
<keyword evidence="14" id="KW-0325">Glycoprotein</keyword>
<evidence type="ECO:0000259" key="18">
    <source>
        <dbReference type="Pfam" id="PF16363"/>
    </source>
</evidence>
<evidence type="ECO:0000256" key="12">
    <source>
        <dbReference type="ARBA" id="ARBA00023034"/>
    </source>
</evidence>
<evidence type="ECO:0000313" key="20">
    <source>
        <dbReference type="Proteomes" id="UP000037696"/>
    </source>
</evidence>
<evidence type="ECO:0000256" key="15">
    <source>
        <dbReference type="ARBA" id="ARBA00023239"/>
    </source>
</evidence>
<keyword evidence="11" id="KW-0520">NAD</keyword>
<evidence type="ECO:0000256" key="8">
    <source>
        <dbReference type="ARBA" id="ARBA00022793"/>
    </source>
</evidence>
<evidence type="ECO:0000256" key="7">
    <source>
        <dbReference type="ARBA" id="ARBA00022692"/>
    </source>
</evidence>
<evidence type="ECO:0000313" key="19">
    <source>
        <dbReference type="EMBL" id="KOS48278.1"/>
    </source>
</evidence>
<evidence type="ECO:0000256" key="17">
    <source>
        <dbReference type="ARBA" id="ARBA00049410"/>
    </source>
</evidence>
<dbReference type="EC" id="4.1.1.35" evidence="5"/>
<evidence type="ECO:0000256" key="2">
    <source>
        <dbReference type="ARBA" id="ARBA00004447"/>
    </source>
</evidence>
<comment type="similarity">
    <text evidence="4">Belongs to the NAD(P)-dependent epimerase/dehydratase family. UDP-glucuronic acid decarboxylase subfamily.</text>
</comment>
<evidence type="ECO:0000256" key="16">
    <source>
        <dbReference type="ARBA" id="ARBA00031585"/>
    </source>
</evidence>
<comment type="catalytic activity">
    <reaction evidence="17">
        <text>UDP-alpha-D-glucuronate + H(+) = UDP-alpha-D-xylose + CO2</text>
        <dbReference type="Rhea" id="RHEA:23916"/>
        <dbReference type="ChEBI" id="CHEBI:15378"/>
        <dbReference type="ChEBI" id="CHEBI:16526"/>
        <dbReference type="ChEBI" id="CHEBI:57632"/>
        <dbReference type="ChEBI" id="CHEBI:58052"/>
        <dbReference type="EC" id="4.1.1.35"/>
    </reaction>
    <physiologicalReaction direction="left-to-right" evidence="17">
        <dbReference type="Rhea" id="RHEA:23917"/>
    </physiologicalReaction>
</comment>
<dbReference type="InterPro" id="IPR044516">
    <property type="entry name" value="UXS-like"/>
</dbReference>
<keyword evidence="15" id="KW-0456">Lyase</keyword>
<evidence type="ECO:0000256" key="14">
    <source>
        <dbReference type="ARBA" id="ARBA00023180"/>
    </source>
</evidence>
<dbReference type="FunFam" id="3.40.50.720:FF:000065">
    <property type="entry name" value="UDP-glucuronic acid decarboxylase 1"/>
    <property type="match status" value="1"/>
</dbReference>
<comment type="caution">
    <text evidence="19">The sequence shown here is derived from an EMBL/GenBank/DDBJ whole genome shotgun (WGS) entry which is preliminary data.</text>
</comment>
<comment type="pathway">
    <text evidence="3">Nucleotide-sugar biosynthesis; UDP-alpha-D-xylose biosynthesis; UDP-alpha-D-xylose from UDP-alpha-D-glucuronate: step 1/1.</text>
</comment>
<dbReference type="GO" id="GO:0032580">
    <property type="term" value="C:Golgi cisterna membrane"/>
    <property type="evidence" value="ECO:0007669"/>
    <property type="project" value="UniProtKB-SubCell"/>
</dbReference>
<dbReference type="UniPathway" id="UPA00796">
    <property type="reaction ID" value="UER00771"/>
</dbReference>
<dbReference type="EMBL" id="LHQQ01000006">
    <property type="protein sequence ID" value="KOS48278.1"/>
    <property type="molecule type" value="Genomic_DNA"/>
</dbReference>
<evidence type="ECO:0000256" key="5">
    <source>
        <dbReference type="ARBA" id="ARBA00012290"/>
    </source>
</evidence>
<proteinExistence type="inferred from homology"/>
<dbReference type="GO" id="GO:0070403">
    <property type="term" value="F:NAD+ binding"/>
    <property type="evidence" value="ECO:0007669"/>
    <property type="project" value="InterPro"/>
</dbReference>
<dbReference type="CDD" id="cd05230">
    <property type="entry name" value="UGD_SDR_e"/>
    <property type="match status" value="1"/>
</dbReference>
<dbReference type="OrthoDB" id="331544at2759"/>
<evidence type="ECO:0000256" key="1">
    <source>
        <dbReference type="ARBA" id="ARBA00001911"/>
    </source>
</evidence>
<keyword evidence="13" id="KW-0472">Membrane</keyword>
<dbReference type="AlphaFoldDB" id="A0A0M8PA45"/>
<keyword evidence="8" id="KW-0210">Decarboxylase</keyword>
<keyword evidence="10" id="KW-1133">Transmembrane helix</keyword>
<accession>A0A0M8PA45</accession>
<dbReference type="SUPFAM" id="SSF51735">
    <property type="entry name" value="NAD(P)-binding Rossmann-fold domains"/>
    <property type="match status" value="1"/>
</dbReference>
<gene>
    <name evidence="19" type="ORF">ACN38_g706</name>
</gene>
<evidence type="ECO:0000256" key="9">
    <source>
        <dbReference type="ARBA" id="ARBA00022968"/>
    </source>
</evidence>
<dbReference type="Pfam" id="PF16363">
    <property type="entry name" value="GDP_Man_Dehyd"/>
    <property type="match status" value="1"/>
</dbReference>
<reference evidence="19 20" key="1">
    <citation type="submission" date="2015-08" db="EMBL/GenBank/DDBJ databases">
        <title>Genome sequencing of Penicillium nordicum.</title>
        <authorList>
            <person name="Nguyen H.D."/>
            <person name="Seifert K.A."/>
        </authorList>
    </citation>
    <scope>NUCLEOTIDE SEQUENCE [LARGE SCALE GENOMIC DNA]</scope>
    <source>
        <strain evidence="19 20">DAOMC 185683</strain>
    </source>
</reference>
<keyword evidence="9" id="KW-0735">Signal-anchor</keyword>
<evidence type="ECO:0000256" key="4">
    <source>
        <dbReference type="ARBA" id="ARBA00007505"/>
    </source>
</evidence>
<dbReference type="PANTHER" id="PTHR43078">
    <property type="entry name" value="UDP-GLUCURONIC ACID DECARBOXYLASE-RELATED"/>
    <property type="match status" value="1"/>
</dbReference>
<evidence type="ECO:0000256" key="11">
    <source>
        <dbReference type="ARBA" id="ARBA00023027"/>
    </source>
</evidence>
<organism evidence="19 20">
    <name type="scientific">Penicillium nordicum</name>
    <dbReference type="NCBI Taxonomy" id="229535"/>
    <lineage>
        <taxon>Eukaryota</taxon>
        <taxon>Fungi</taxon>
        <taxon>Dikarya</taxon>
        <taxon>Ascomycota</taxon>
        <taxon>Pezizomycotina</taxon>
        <taxon>Eurotiomycetes</taxon>
        <taxon>Eurotiomycetidae</taxon>
        <taxon>Eurotiales</taxon>
        <taxon>Aspergillaceae</taxon>
        <taxon>Penicillium</taxon>
    </lineage>
</organism>
<dbReference type="STRING" id="229535.A0A0M8PA45"/>
<evidence type="ECO:0000256" key="3">
    <source>
        <dbReference type="ARBA" id="ARBA00005100"/>
    </source>
</evidence>
<sequence length="322" mass="35571">MNVTNKPKTILVTGGAGFLGSNLIDFLLQKGNRVIGVDSFETGSPKNLQHLDNHPQFTLVNHNIQYSFQELEEIDQIYNLACPASPPHYQKSPVRTLRTCFLGTENVLEIAKSRGIRILHTSTSEVYGEPQVHPQPETYWGNVNSFGPRACYDEGKRVAESLCYAYREQFGVDIRIARIFNTYGPRMGAGDGRVVSNIIAAALAGRDACITGDGSATRSFQYVTDCIEGLYTLMNSDYREGPVNIGNDVETSIQALAERIVDLVASSTGKKKVNITHQPRPVDDPSVRKPQITLAKAKLGWAPVVPLDVGLQKTIEWHMHQT</sequence>
<keyword evidence="20" id="KW-1185">Reference proteome</keyword>